<dbReference type="Pfam" id="PF13602">
    <property type="entry name" value="ADH_zinc_N_2"/>
    <property type="match status" value="1"/>
</dbReference>
<dbReference type="InterPro" id="IPR009081">
    <property type="entry name" value="PP-bd_ACP"/>
</dbReference>
<dbReference type="InterPro" id="IPR016036">
    <property type="entry name" value="Malonyl_transacylase_ACP-bd"/>
</dbReference>
<dbReference type="InterPro" id="IPR014043">
    <property type="entry name" value="Acyl_transferase_dom"/>
</dbReference>
<dbReference type="Pfam" id="PF00698">
    <property type="entry name" value="Acyl_transf_1"/>
    <property type="match status" value="1"/>
</dbReference>
<dbReference type="InterPro" id="IPR016039">
    <property type="entry name" value="Thiolase-like"/>
</dbReference>
<dbReference type="InterPro" id="IPR049552">
    <property type="entry name" value="PKS_DH_N"/>
</dbReference>
<dbReference type="Pfam" id="PF00109">
    <property type="entry name" value="ketoacyl-synt"/>
    <property type="match status" value="1"/>
</dbReference>
<dbReference type="SUPFAM" id="SSF47336">
    <property type="entry name" value="ACP-like"/>
    <property type="match status" value="1"/>
</dbReference>
<evidence type="ECO:0000256" key="8">
    <source>
        <dbReference type="PROSITE-ProRule" id="PRU01363"/>
    </source>
</evidence>
<dbReference type="InterPro" id="IPR036736">
    <property type="entry name" value="ACP-like_sf"/>
</dbReference>
<evidence type="ECO:0000256" key="7">
    <source>
        <dbReference type="ARBA" id="ARBA00023315"/>
    </source>
</evidence>
<dbReference type="PROSITE" id="PS52019">
    <property type="entry name" value="PKS_MFAS_DH"/>
    <property type="match status" value="1"/>
</dbReference>
<dbReference type="Pfam" id="PF02801">
    <property type="entry name" value="Ketoacyl-synt_C"/>
    <property type="match status" value="1"/>
</dbReference>
<dbReference type="Gene3D" id="3.40.47.10">
    <property type="match status" value="1"/>
</dbReference>
<keyword evidence="14" id="KW-1185">Reference proteome</keyword>
<dbReference type="Gene3D" id="3.90.180.10">
    <property type="entry name" value="Medium-chain alcohol dehydrogenases, catalytic domain"/>
    <property type="match status" value="1"/>
</dbReference>
<feature type="domain" description="Ketosynthase family 3 (KS3)" evidence="11">
    <location>
        <begin position="8"/>
        <end position="432"/>
    </location>
</feature>
<protein>
    <submittedName>
        <fullName evidence="13">Uncharacterized protein</fullName>
    </submittedName>
</protein>
<dbReference type="SMART" id="SM00826">
    <property type="entry name" value="PKS_DH"/>
    <property type="match status" value="1"/>
</dbReference>
<evidence type="ECO:0000259" key="12">
    <source>
        <dbReference type="PROSITE" id="PS52019"/>
    </source>
</evidence>
<feature type="active site" description="Proton acceptor; for dehydratase activity" evidence="8">
    <location>
        <position position="1023"/>
    </location>
</feature>
<dbReference type="Gene3D" id="3.40.50.150">
    <property type="entry name" value="Vaccinia Virus protein VP39"/>
    <property type="match status" value="1"/>
</dbReference>
<dbReference type="InterPro" id="IPR049551">
    <property type="entry name" value="PKS_DH_C"/>
</dbReference>
<dbReference type="PROSITE" id="PS00606">
    <property type="entry name" value="KS3_1"/>
    <property type="match status" value="1"/>
</dbReference>
<dbReference type="PANTHER" id="PTHR43775:SF29">
    <property type="entry name" value="ASPERFURANONE POLYKETIDE SYNTHASE AFOG-RELATED"/>
    <property type="match status" value="1"/>
</dbReference>
<dbReference type="SUPFAM" id="SSF53901">
    <property type="entry name" value="Thiolase-like"/>
    <property type="match status" value="1"/>
</dbReference>
<dbReference type="InterPro" id="IPR032821">
    <property type="entry name" value="PKS_assoc"/>
</dbReference>
<dbReference type="PROSITE" id="PS50075">
    <property type="entry name" value="CARRIER"/>
    <property type="match status" value="1"/>
</dbReference>
<sequence>MGYSNDEVRPIAVIGLSGRFPGQATNPDKLWEMCAAGKDAWSPFPSNRFNSEAFYHPDGGRNGSNNIRGGFFLKEDLAHFDGPFFGLNVAEAAALDPQQRLLLECSYEAFEDAGIRIEDIAGESVGVFIGTFGKDWWNVTSEDPDAIPMYWTTGGGHTMLSNRLSYFYNLSGPSFTVDTACSASLVALHLACQSLRTGECSSAIVGGVNYILDPNGFVTLSSAGFLSPDGRCHSFDQRANGYGRGEGVGCVILKPLDDALKHGDVIRAVIRNTGINQDGRTPGVTFPSSKAQESLARKVYAQAGLDPLETTYVESHGTGTQAGDPVEASALFATFGGARSDPIQVGSVKSNVGHLEGASGVTGLIKTILMLERGQILPNSGFETPNRRIPLDKWNLQIPTKCFPWIRKNGVLRASINSFGYGGTNAHVIVEDALGYLQGRENGDCSGALGIAECAMASSGKSTPESKTYDEISSDEGSLLTVGTPDTSETFPADCVDVEDYVTAPTEVTAAPKSRLYVLSAYDENTGKQYIKELHDHLSKEVVNGNGTFMADLAETLSKHRSLLPWKTSMVASSLPQIISSLQQASFTHSTKSPRLGFVFTGQGAQWHAMARSLLDAEQFRKSLDLSNEVLESLGAGWSVMEELRKDESSSRVNEAVLSQPLCTIIQIALVDLLSSWSITPTAVIGHSSGEIAAAYAAGALSLRGAVATAYYRGLVVGTKKQNDILFKGAMAAVRSTQSDVVALLSQLPTGTVDIACHNSPHSFTVSGDESTIYELIDLCASKGIWARKLLVDVAYHSPKMQSVAEEYHTALLAAGIGSDISQKPSCEQYSSVTGRKLQSNDITPDYWVENMTNPVLFSNALIEMCTKSKGRASTQAKNISSIDLLIEIGPHGALAGPVREIIQSQPALAKISYLSALNRQEDAVDTVLKLASRLFDRGYAVDIQAVNQDTHQEHPPLLVKLPSYPWNHSTRYWAEPRVHIDYRLRKWPRHDLLGAPVKFSNALEPRWRNWIRLAELPWLRDHRVQSLVVYPAAGYISMAIEAARQRALEMNLSIDGYDLRQINVSQALVIPEPAGQVETILCMKPYPESSRSSSGTWHEFFVYSASGTGEWIEHCRGHISIRQSSLLNDIDGQRQMEMTRSAHARQKLEAELECTRKIRGSELYAQCAKIGLEYGPSFTNMTDARVGDTRGNLACLKSVGTVIHPDIEKVMPANYHSPFVVHPATLDAFFHVAIAGKELKAVAVPTFISSVFVSSTLSPQPQHEFSVYATIDKGGERNSKFSLDVYDSEADPDFPSLQVHGLESTSLSGQQGDQTIREPRKSYYRTRLRPDVSLLFPSQFSALCSPLQSTCENSQLAALIDEAFYYMADSAIKHIPETTISTLSSKGVKLYRSLQRIVEHVASGQLPFDVSSWVTKNDTKRAVILEKARNSGDEGNFAVVVGDQFQGIIQGTIDPLALTMRNDELGRYYANNLRMTHEQAAVLVDLLAHKDPHLRVLEIGAGTGGATLPILTALGGMDSMTPPRFLSYHVTDITTGFFEKLQQKTAAWGDLVSYKKLDIEKDIDLQGFETENYDLVIAANVLHATTNMSRTMANVRRLLKPGGTLLLIELIPTMAGVTNIFGIFDGWWIGEEEDRRDSPLMLEERWDRILRDTGFSGLDFSLPDTTDVITHQGTTMISRATTAVHQTCNNGSTPVLPQAQDSENIVLVDTDPNTAGDSDSIKRHISEHHKLKGEIGDVVNLCDLQPDGRIFILLELESSILRNMTQPRLKILKELFSQSKGILWVTRGASHPPTNPDLSLVSGLLRTLRIETGRPLVHLDLDPRSDLETSANAIAKVYKSRFENDDVESEFVEREGVILIPRHMEDDKTGIHIAARTGNSTPEIDMIPQAGRSLKLKIAQFGLLDTFYFDDDLRGADELPHDHVEIEVKANALNFRDVMTAMGQIESTELGYECSGVVSKVGSDVQSLAVGDRVMATGDGIFSTYIRLPEFAACKIPDDMNFDTAASIPVAYGTAYHSLQAARLSKEDTVLVHASTGALGQALIMMCQHVGARILATVGTSEKKTFLMTQFGIPEEQIFYSRDSSFKQGIMRATDGKGVDVVFNSLSSELQRATWECIAPFGRFIELGRRDFIVNSRLEQAQFLNNVTFVGLDFRHMTITSARYSQEAFHGYMDLIRSGTLKAPQPISTYGISDIEKAFRIMQRGEHIGKLVIMPKEGERAKVSTLVYADFQIQVMPRKAPRIALQGDATYLLVGGMGGIGRALAVRLVEWGARNLVFLSRSGATTPAALDLIKLLQNSGAVVKVIKCDVGDIDQLETVVKELTQQLPPIKGMFHLGMVMRSALFENMSLDDWTDSLLPKVQGTWNLHNLLPKDLDFFVLISSIVGIMGNASQAAYAAASSFQDAFSAYRNHLGLPAITVDLGLVIGIGYVADRDILESKLRAQGHDDIGADECLAIIEEAISQPFQSKHSGNLITGFGLGKFTGGDIHHASHQNPQSSHARRLALSAFSGGTQKEDSVASLRVRELLRIATSLVAAEAQVLEAVRIKLSSLLMHSLDDIDVSRPLSYYGLDSLVAVEMRNWIASEIEVTVPVLELLGNQSILDLSKSITRQSRIVKKLLS</sequence>
<dbReference type="FunFam" id="3.40.47.10:FF:000019">
    <property type="entry name" value="Polyketide synthase type I"/>
    <property type="match status" value="1"/>
</dbReference>
<dbReference type="InterPro" id="IPR036291">
    <property type="entry name" value="NAD(P)-bd_dom_sf"/>
</dbReference>
<dbReference type="SUPFAM" id="SSF53335">
    <property type="entry name" value="S-adenosyl-L-methionine-dependent methyltransferases"/>
    <property type="match status" value="1"/>
</dbReference>
<dbReference type="PROSITE" id="PS52004">
    <property type="entry name" value="KS3_2"/>
    <property type="match status" value="1"/>
</dbReference>
<dbReference type="Gene3D" id="3.40.50.720">
    <property type="entry name" value="NAD(P)-binding Rossmann-like Domain"/>
    <property type="match status" value="3"/>
</dbReference>
<keyword evidence="7" id="KW-0012">Acyltransferase</keyword>
<dbReference type="GO" id="GO:0031177">
    <property type="term" value="F:phosphopantetheine binding"/>
    <property type="evidence" value="ECO:0007669"/>
    <property type="project" value="InterPro"/>
</dbReference>
<evidence type="ECO:0000256" key="1">
    <source>
        <dbReference type="ARBA" id="ARBA00022450"/>
    </source>
</evidence>
<dbReference type="EMBL" id="KZ613942">
    <property type="protein sequence ID" value="PMD43053.1"/>
    <property type="molecule type" value="Genomic_DNA"/>
</dbReference>
<dbReference type="CDD" id="cd00833">
    <property type="entry name" value="PKS"/>
    <property type="match status" value="1"/>
</dbReference>
<dbReference type="InterPro" id="IPR014031">
    <property type="entry name" value="Ketoacyl_synth_C"/>
</dbReference>
<dbReference type="GO" id="GO:0004315">
    <property type="term" value="F:3-oxoacyl-[acyl-carrier-protein] synthase activity"/>
    <property type="evidence" value="ECO:0007669"/>
    <property type="project" value="InterPro"/>
</dbReference>
<dbReference type="STRING" id="1149755.A0A2J6RX33"/>
<dbReference type="InterPro" id="IPR013217">
    <property type="entry name" value="Methyltransf_12"/>
</dbReference>
<dbReference type="GO" id="GO:0044550">
    <property type="term" value="P:secondary metabolite biosynthetic process"/>
    <property type="evidence" value="ECO:0007669"/>
    <property type="project" value="TreeGrafter"/>
</dbReference>
<evidence type="ECO:0000313" key="14">
    <source>
        <dbReference type="Proteomes" id="UP000235786"/>
    </source>
</evidence>
<dbReference type="Pfam" id="PF08242">
    <property type="entry name" value="Methyltransf_12"/>
    <property type="match status" value="1"/>
</dbReference>
<keyword evidence="4" id="KW-0521">NADP</keyword>
<dbReference type="Pfam" id="PF23114">
    <property type="entry name" value="NAD-bd_HRPKS_sdrA"/>
    <property type="match status" value="1"/>
</dbReference>
<dbReference type="Pfam" id="PF08659">
    <property type="entry name" value="KR"/>
    <property type="match status" value="1"/>
</dbReference>
<keyword evidence="5" id="KW-0560">Oxidoreductase</keyword>
<dbReference type="SMART" id="SM00825">
    <property type="entry name" value="PKS_KS"/>
    <property type="match status" value="1"/>
</dbReference>
<evidence type="ECO:0000259" key="11">
    <source>
        <dbReference type="PROSITE" id="PS52004"/>
    </source>
</evidence>
<dbReference type="InterPro" id="IPR029063">
    <property type="entry name" value="SAM-dependent_MTases_sf"/>
</dbReference>
<dbReference type="InterPro" id="IPR020807">
    <property type="entry name" value="PKS_DH"/>
</dbReference>
<dbReference type="InterPro" id="IPR016035">
    <property type="entry name" value="Acyl_Trfase/lysoPLipase"/>
</dbReference>
<dbReference type="InterPro" id="IPR014030">
    <property type="entry name" value="Ketoacyl_synth_N"/>
</dbReference>
<accession>A0A2J6RX33</accession>
<dbReference type="InterPro" id="IPR049900">
    <property type="entry name" value="PKS_mFAS_DH"/>
</dbReference>
<dbReference type="InterPro" id="IPR013154">
    <property type="entry name" value="ADH-like_N"/>
</dbReference>
<feature type="region of interest" description="Disordered" evidence="9">
    <location>
        <begin position="460"/>
        <end position="484"/>
    </location>
</feature>
<dbReference type="InterPro" id="IPR013968">
    <property type="entry name" value="PKS_KR"/>
</dbReference>
<dbReference type="Pfam" id="PF16197">
    <property type="entry name" value="KAsynt_C_assoc"/>
    <property type="match status" value="1"/>
</dbReference>
<dbReference type="Gene3D" id="3.40.366.10">
    <property type="entry name" value="Malonyl-Coenzyme A Acyl Carrier Protein, domain 2"/>
    <property type="match status" value="1"/>
</dbReference>
<dbReference type="GO" id="GO:0006633">
    <property type="term" value="P:fatty acid biosynthetic process"/>
    <property type="evidence" value="ECO:0007669"/>
    <property type="project" value="InterPro"/>
</dbReference>
<evidence type="ECO:0000256" key="5">
    <source>
        <dbReference type="ARBA" id="ARBA00023002"/>
    </source>
</evidence>
<dbReference type="InterPro" id="IPR020841">
    <property type="entry name" value="PKS_Beta-ketoAc_synthase_dom"/>
</dbReference>
<dbReference type="CDD" id="cd02440">
    <property type="entry name" value="AdoMet_MTases"/>
    <property type="match status" value="1"/>
</dbReference>
<evidence type="ECO:0000259" key="10">
    <source>
        <dbReference type="PROSITE" id="PS50075"/>
    </source>
</evidence>
<keyword evidence="1" id="KW-0596">Phosphopantetheine</keyword>
<keyword evidence="3" id="KW-0808">Transferase</keyword>
<organism evidence="13 14">
    <name type="scientific">Hyaloscypha variabilis (strain UAMH 11265 / GT02V1 / F)</name>
    <name type="common">Meliniomyces variabilis</name>
    <dbReference type="NCBI Taxonomy" id="1149755"/>
    <lineage>
        <taxon>Eukaryota</taxon>
        <taxon>Fungi</taxon>
        <taxon>Dikarya</taxon>
        <taxon>Ascomycota</taxon>
        <taxon>Pezizomycotina</taxon>
        <taxon>Leotiomycetes</taxon>
        <taxon>Helotiales</taxon>
        <taxon>Hyaloscyphaceae</taxon>
        <taxon>Hyaloscypha</taxon>
        <taxon>Hyaloscypha variabilis</taxon>
    </lineage>
</organism>
<feature type="region of interest" description="N-terminal hotdog fold" evidence="8">
    <location>
        <begin position="991"/>
        <end position="1127"/>
    </location>
</feature>
<dbReference type="InterPro" id="IPR018201">
    <property type="entry name" value="Ketoacyl_synth_AS"/>
</dbReference>
<dbReference type="SMART" id="SM00823">
    <property type="entry name" value="PKS_PP"/>
    <property type="match status" value="1"/>
</dbReference>
<dbReference type="InterPro" id="IPR020806">
    <property type="entry name" value="PKS_PP-bd"/>
</dbReference>
<dbReference type="Pfam" id="PF21089">
    <property type="entry name" value="PKS_DH_N"/>
    <property type="match status" value="1"/>
</dbReference>
<name>A0A2J6RX33_HYAVF</name>
<feature type="domain" description="PKS/mFAS DH" evidence="12">
    <location>
        <begin position="991"/>
        <end position="1314"/>
    </location>
</feature>
<dbReference type="InterPro" id="IPR001227">
    <property type="entry name" value="Ac_transferase_dom_sf"/>
</dbReference>
<dbReference type="Pfam" id="PF08240">
    <property type="entry name" value="ADH_N"/>
    <property type="match status" value="1"/>
</dbReference>
<dbReference type="Proteomes" id="UP000235786">
    <property type="component" value="Unassembled WGS sequence"/>
</dbReference>
<dbReference type="SUPFAM" id="SSF50129">
    <property type="entry name" value="GroES-like"/>
    <property type="match status" value="1"/>
</dbReference>
<dbReference type="InterPro" id="IPR050091">
    <property type="entry name" value="PKS_NRPS_Biosynth_Enz"/>
</dbReference>
<dbReference type="SMART" id="SM00829">
    <property type="entry name" value="PKS_ER"/>
    <property type="match status" value="1"/>
</dbReference>
<evidence type="ECO:0000256" key="9">
    <source>
        <dbReference type="SAM" id="MobiDB-lite"/>
    </source>
</evidence>
<proteinExistence type="predicted"/>
<keyword evidence="6" id="KW-0511">Multifunctional enzyme</keyword>
<dbReference type="CDD" id="cd05195">
    <property type="entry name" value="enoyl_red"/>
    <property type="match status" value="1"/>
</dbReference>
<dbReference type="InterPro" id="IPR042104">
    <property type="entry name" value="PKS_dehydratase_sf"/>
</dbReference>
<dbReference type="Gene3D" id="1.10.1200.10">
    <property type="entry name" value="ACP-like"/>
    <property type="match status" value="1"/>
</dbReference>
<reference evidence="13 14" key="1">
    <citation type="submission" date="2016-04" db="EMBL/GenBank/DDBJ databases">
        <title>A degradative enzymes factory behind the ericoid mycorrhizal symbiosis.</title>
        <authorList>
            <consortium name="DOE Joint Genome Institute"/>
            <person name="Martino E."/>
            <person name="Morin E."/>
            <person name="Grelet G."/>
            <person name="Kuo A."/>
            <person name="Kohler A."/>
            <person name="Daghino S."/>
            <person name="Barry K."/>
            <person name="Choi C."/>
            <person name="Cichocki N."/>
            <person name="Clum A."/>
            <person name="Copeland A."/>
            <person name="Hainaut M."/>
            <person name="Haridas S."/>
            <person name="Labutti K."/>
            <person name="Lindquist E."/>
            <person name="Lipzen A."/>
            <person name="Khouja H.-R."/>
            <person name="Murat C."/>
            <person name="Ohm R."/>
            <person name="Olson A."/>
            <person name="Spatafora J."/>
            <person name="Veneault-Fourrey C."/>
            <person name="Henrissat B."/>
            <person name="Grigoriev I."/>
            <person name="Martin F."/>
            <person name="Perotto S."/>
        </authorList>
    </citation>
    <scope>NUCLEOTIDE SEQUENCE [LARGE SCALE GENOMIC DNA]</scope>
    <source>
        <strain evidence="13 14">F</strain>
    </source>
</reference>
<dbReference type="Gene3D" id="3.30.70.3290">
    <property type="match status" value="1"/>
</dbReference>
<dbReference type="SUPFAM" id="SSF52151">
    <property type="entry name" value="FabD/lysophospholipase-like"/>
    <property type="match status" value="1"/>
</dbReference>
<feature type="active site" description="Proton donor; for dehydratase activity" evidence="8">
    <location>
        <position position="1228"/>
    </location>
</feature>
<dbReference type="InterPro" id="IPR056501">
    <property type="entry name" value="NAD-bd_HRPKS_sdrA"/>
</dbReference>
<dbReference type="InterPro" id="IPR057326">
    <property type="entry name" value="KR_dom"/>
</dbReference>
<dbReference type="SMART" id="SM00822">
    <property type="entry name" value="PKS_KR"/>
    <property type="match status" value="1"/>
</dbReference>
<dbReference type="InterPro" id="IPR020843">
    <property type="entry name" value="ER"/>
</dbReference>
<dbReference type="GO" id="GO:0004312">
    <property type="term" value="F:fatty acid synthase activity"/>
    <property type="evidence" value="ECO:0007669"/>
    <property type="project" value="TreeGrafter"/>
</dbReference>
<evidence type="ECO:0000256" key="4">
    <source>
        <dbReference type="ARBA" id="ARBA00022857"/>
    </source>
</evidence>
<dbReference type="InterPro" id="IPR011032">
    <property type="entry name" value="GroES-like_sf"/>
</dbReference>
<evidence type="ECO:0000313" key="13">
    <source>
        <dbReference type="EMBL" id="PMD43053.1"/>
    </source>
</evidence>
<dbReference type="Gene3D" id="3.10.129.110">
    <property type="entry name" value="Polyketide synthase dehydratase"/>
    <property type="match status" value="1"/>
</dbReference>
<dbReference type="Pfam" id="PF14765">
    <property type="entry name" value="PS-DH"/>
    <property type="match status" value="1"/>
</dbReference>
<dbReference type="OrthoDB" id="329835at2759"/>
<keyword evidence="2" id="KW-0597">Phosphoprotein</keyword>
<gene>
    <name evidence="13" type="ORF">L207DRAFT_422368</name>
</gene>
<feature type="region of interest" description="C-terminal hotdog fold" evidence="8">
    <location>
        <begin position="1156"/>
        <end position="1314"/>
    </location>
</feature>
<dbReference type="SUPFAM" id="SSF51735">
    <property type="entry name" value="NAD(P)-binding Rossmann-fold domains"/>
    <property type="match status" value="2"/>
</dbReference>
<dbReference type="SMART" id="SM00827">
    <property type="entry name" value="PKS_AT"/>
    <property type="match status" value="1"/>
</dbReference>
<dbReference type="GO" id="GO:0016491">
    <property type="term" value="F:oxidoreductase activity"/>
    <property type="evidence" value="ECO:0007669"/>
    <property type="project" value="UniProtKB-KW"/>
</dbReference>
<dbReference type="Pfam" id="PF23297">
    <property type="entry name" value="ACP_SdgA_C"/>
    <property type="match status" value="1"/>
</dbReference>
<dbReference type="PANTHER" id="PTHR43775">
    <property type="entry name" value="FATTY ACID SYNTHASE"/>
    <property type="match status" value="1"/>
</dbReference>
<evidence type="ECO:0000256" key="6">
    <source>
        <dbReference type="ARBA" id="ARBA00023268"/>
    </source>
</evidence>
<dbReference type="SUPFAM" id="SSF55048">
    <property type="entry name" value="Probable ACP-binding domain of malonyl-CoA ACP transacylase"/>
    <property type="match status" value="1"/>
</dbReference>
<evidence type="ECO:0000256" key="2">
    <source>
        <dbReference type="ARBA" id="ARBA00022553"/>
    </source>
</evidence>
<feature type="domain" description="Carrier" evidence="10">
    <location>
        <begin position="2536"/>
        <end position="2614"/>
    </location>
</feature>
<evidence type="ECO:0000256" key="3">
    <source>
        <dbReference type="ARBA" id="ARBA00022679"/>
    </source>
</evidence>